<dbReference type="Proteomes" id="UP000252519">
    <property type="component" value="Unassembled WGS sequence"/>
</dbReference>
<dbReference type="GO" id="GO:0004623">
    <property type="term" value="F:phospholipase A2 activity"/>
    <property type="evidence" value="ECO:0007669"/>
    <property type="project" value="InterPro"/>
</dbReference>
<dbReference type="GO" id="GO:0006644">
    <property type="term" value="P:phospholipid metabolic process"/>
    <property type="evidence" value="ECO:0007669"/>
    <property type="project" value="InterPro"/>
</dbReference>
<dbReference type="STRING" id="29170.A0A368G722"/>
<name>A0A368G722_ANCCA</name>
<proteinExistence type="predicted"/>
<protein>
    <submittedName>
        <fullName evidence="1">Uncharacterized protein</fullName>
    </submittedName>
</protein>
<dbReference type="OrthoDB" id="5839847at2759"/>
<dbReference type="Gene3D" id="1.20.90.10">
    <property type="entry name" value="Phospholipase A2 domain"/>
    <property type="match status" value="1"/>
</dbReference>
<organism evidence="1 2">
    <name type="scientific">Ancylostoma caninum</name>
    <name type="common">Dog hookworm</name>
    <dbReference type="NCBI Taxonomy" id="29170"/>
    <lineage>
        <taxon>Eukaryota</taxon>
        <taxon>Metazoa</taxon>
        <taxon>Ecdysozoa</taxon>
        <taxon>Nematoda</taxon>
        <taxon>Chromadorea</taxon>
        <taxon>Rhabditida</taxon>
        <taxon>Rhabditina</taxon>
        <taxon>Rhabditomorpha</taxon>
        <taxon>Strongyloidea</taxon>
        <taxon>Ancylostomatidae</taxon>
        <taxon>Ancylostomatinae</taxon>
        <taxon>Ancylostoma</taxon>
    </lineage>
</organism>
<dbReference type="AlphaFoldDB" id="A0A368G722"/>
<keyword evidence="2" id="KW-1185">Reference proteome</keyword>
<gene>
    <name evidence="1" type="ORF">ANCCAN_15297</name>
</gene>
<reference evidence="1 2" key="1">
    <citation type="submission" date="2014-10" db="EMBL/GenBank/DDBJ databases">
        <title>Draft genome of the hookworm Ancylostoma caninum.</title>
        <authorList>
            <person name="Mitreva M."/>
        </authorList>
    </citation>
    <scope>NUCLEOTIDE SEQUENCE [LARGE SCALE GENOMIC DNA]</scope>
    <source>
        <strain evidence="1 2">Baltimore</strain>
    </source>
</reference>
<evidence type="ECO:0000313" key="1">
    <source>
        <dbReference type="EMBL" id="RCN38775.1"/>
    </source>
</evidence>
<dbReference type="GO" id="GO:0050482">
    <property type="term" value="P:arachidonate secretion"/>
    <property type="evidence" value="ECO:0007669"/>
    <property type="project" value="InterPro"/>
</dbReference>
<dbReference type="EMBL" id="JOJR01000376">
    <property type="protein sequence ID" value="RCN38775.1"/>
    <property type="molecule type" value="Genomic_DNA"/>
</dbReference>
<sequence length="73" mass="8349">MYHDKCYDAAVDAGICQDVAWQYISGYRWECVNATAVCADSVMFVYLNALRCEATITDIETNIPLYLNFLRII</sequence>
<dbReference type="SUPFAM" id="SSF48619">
    <property type="entry name" value="Phospholipase A2, PLA2"/>
    <property type="match status" value="1"/>
</dbReference>
<comment type="caution">
    <text evidence="1">The sequence shown here is derived from an EMBL/GenBank/DDBJ whole genome shotgun (WGS) entry which is preliminary data.</text>
</comment>
<accession>A0A368G722</accession>
<evidence type="ECO:0000313" key="2">
    <source>
        <dbReference type="Proteomes" id="UP000252519"/>
    </source>
</evidence>
<dbReference type="InterPro" id="IPR036444">
    <property type="entry name" value="PLipase_A2_dom_sf"/>
</dbReference>